<comment type="caution">
    <text evidence="2">The sequence shown here is derived from an EMBL/GenBank/DDBJ whole genome shotgun (WGS) entry which is preliminary data.</text>
</comment>
<keyword evidence="3" id="KW-1185">Reference proteome</keyword>
<protein>
    <submittedName>
        <fullName evidence="2">Ubiquitin carboxyl-terminal hydrolase 13-like protein</fullName>
    </submittedName>
</protein>
<gene>
    <name evidence="2" type="ORF">Tco_0877057</name>
</gene>
<feature type="compositionally biased region" description="Basic residues" evidence="1">
    <location>
        <begin position="317"/>
        <end position="335"/>
    </location>
</feature>
<accession>A0ABQ5BU17</accession>
<dbReference type="Proteomes" id="UP001151760">
    <property type="component" value="Unassembled WGS sequence"/>
</dbReference>
<reference evidence="2" key="1">
    <citation type="journal article" date="2022" name="Int. J. Mol. Sci.">
        <title>Draft Genome of Tanacetum Coccineum: Genomic Comparison of Closely Related Tanacetum-Family Plants.</title>
        <authorList>
            <person name="Yamashiro T."/>
            <person name="Shiraishi A."/>
            <person name="Nakayama K."/>
            <person name="Satake H."/>
        </authorList>
    </citation>
    <scope>NUCLEOTIDE SEQUENCE</scope>
</reference>
<feature type="region of interest" description="Disordered" evidence="1">
    <location>
        <begin position="201"/>
        <end position="237"/>
    </location>
</feature>
<evidence type="ECO:0000313" key="2">
    <source>
        <dbReference type="EMBL" id="GJT18351.1"/>
    </source>
</evidence>
<dbReference type="PANTHER" id="PTHR45835:SF99">
    <property type="entry name" value="CHROMO DOMAIN-CONTAINING PROTEIN-RELATED"/>
    <property type="match status" value="1"/>
</dbReference>
<sequence length="793" mass="87824">MPRPIHQSLALGLPACHSIVRGVSELLEAMKNECGLAHSTVKRPIHENTTFKNSNIDQRVNTPRDKKFNTARPKAVVNTVKGNNFNAVKSSACWVWKPKTKGNPQMDLQDQGVIDSGCSRHMTGNMSYLTEYEEGSVMPTDPHHTPTIIESSTQPQKTQKPRKPKRKDTHVPQPSGPIDIVADEAVHKELGDSLVRAATTASSLEAEQDSGNITKTRSKATPNESSSLGTTSGGGLRCQETMGDTIAQTRFENVSKLSNDPLLARGNTLRSGEDSLKLKELMELCTNLQQRVLDLEKTKTTQAEEIVSLKRRVKKLEQKKRSRTHGLKRLHKVGMSRRVESSRDEDSLGEDASKQGMRINAIDDDEDITLVNDQDDAEMFDVNTLTGDEVFAEQEVAAKHVNLTIDEVTLAQTLAALKNVKSKLCSRWTFRNKSDLAAYPGLLQPLPIPDKVWQDISLDFIEALPVSQGKTVIMVVADRLSKVVLRRVVLRMRIFWKKWRLWGMGMMVLRAFRDDNLEVKEESIKVDVGIGSLNTKVNDDDLGSEAKTHANLQKDVLPLSLLKTSQGNPMELRLVSELVVEVEVLKAYYGEEIGVWWRLVSNALHFFAFSDAGLHSGVHVQPLLVTRSDLWQDVKKRVITKPLHILAVTQNTIAHDLDKTPTEHICFGASATTNCQASSFDNNSLKRSFVHTLPTAFAQIINADTATRSPRILNGGENHPFDFASQEGVPTCYNVDNLETIGNEQAFKNDVIHVVGGNTRGQILGSGSGNQMHGTDAGENGFYQSTMLIVSLL</sequence>
<evidence type="ECO:0000313" key="3">
    <source>
        <dbReference type="Proteomes" id="UP001151760"/>
    </source>
</evidence>
<dbReference type="EMBL" id="BQNB010013630">
    <property type="protein sequence ID" value="GJT18351.1"/>
    <property type="molecule type" value="Genomic_DNA"/>
</dbReference>
<feature type="region of interest" description="Disordered" evidence="1">
    <location>
        <begin position="317"/>
        <end position="356"/>
    </location>
</feature>
<name>A0ABQ5BU17_9ASTR</name>
<feature type="region of interest" description="Disordered" evidence="1">
    <location>
        <begin position="136"/>
        <end position="179"/>
    </location>
</feature>
<proteinExistence type="predicted"/>
<reference evidence="2" key="2">
    <citation type="submission" date="2022-01" db="EMBL/GenBank/DDBJ databases">
        <authorList>
            <person name="Yamashiro T."/>
            <person name="Shiraishi A."/>
            <person name="Satake H."/>
            <person name="Nakayama K."/>
        </authorList>
    </citation>
    <scope>NUCLEOTIDE SEQUENCE</scope>
</reference>
<feature type="compositionally biased region" description="Basic residues" evidence="1">
    <location>
        <begin position="159"/>
        <end position="168"/>
    </location>
</feature>
<feature type="compositionally biased region" description="Basic and acidic residues" evidence="1">
    <location>
        <begin position="337"/>
        <end position="346"/>
    </location>
</feature>
<feature type="compositionally biased region" description="Polar residues" evidence="1">
    <location>
        <begin position="201"/>
        <end position="224"/>
    </location>
</feature>
<dbReference type="PANTHER" id="PTHR45835">
    <property type="entry name" value="YALI0A06105P"/>
    <property type="match status" value="1"/>
</dbReference>
<evidence type="ECO:0000256" key="1">
    <source>
        <dbReference type="SAM" id="MobiDB-lite"/>
    </source>
</evidence>
<organism evidence="2 3">
    <name type="scientific">Tanacetum coccineum</name>
    <dbReference type="NCBI Taxonomy" id="301880"/>
    <lineage>
        <taxon>Eukaryota</taxon>
        <taxon>Viridiplantae</taxon>
        <taxon>Streptophyta</taxon>
        <taxon>Embryophyta</taxon>
        <taxon>Tracheophyta</taxon>
        <taxon>Spermatophyta</taxon>
        <taxon>Magnoliopsida</taxon>
        <taxon>eudicotyledons</taxon>
        <taxon>Gunneridae</taxon>
        <taxon>Pentapetalae</taxon>
        <taxon>asterids</taxon>
        <taxon>campanulids</taxon>
        <taxon>Asterales</taxon>
        <taxon>Asteraceae</taxon>
        <taxon>Asteroideae</taxon>
        <taxon>Anthemideae</taxon>
        <taxon>Anthemidinae</taxon>
        <taxon>Tanacetum</taxon>
    </lineage>
</organism>